<dbReference type="OrthoDB" id="6022711at2759"/>
<dbReference type="Proteomes" id="UP000494165">
    <property type="component" value="Unassembled WGS sequence"/>
</dbReference>
<feature type="region of interest" description="Disordered" evidence="1">
    <location>
        <begin position="839"/>
        <end position="884"/>
    </location>
</feature>
<evidence type="ECO:0000313" key="5">
    <source>
        <dbReference type="Proteomes" id="UP000494165"/>
    </source>
</evidence>
<evidence type="ECO:0000256" key="2">
    <source>
        <dbReference type="SAM" id="SignalP"/>
    </source>
</evidence>
<organism evidence="4 5">
    <name type="scientific">Cloeon dipterum</name>
    <dbReference type="NCBI Taxonomy" id="197152"/>
    <lineage>
        <taxon>Eukaryota</taxon>
        <taxon>Metazoa</taxon>
        <taxon>Ecdysozoa</taxon>
        <taxon>Arthropoda</taxon>
        <taxon>Hexapoda</taxon>
        <taxon>Insecta</taxon>
        <taxon>Pterygota</taxon>
        <taxon>Palaeoptera</taxon>
        <taxon>Ephemeroptera</taxon>
        <taxon>Pisciforma</taxon>
        <taxon>Baetidae</taxon>
        <taxon>Cloeon</taxon>
    </lineage>
</organism>
<accession>A0A8S1CFF0</accession>
<keyword evidence="2" id="KW-0732">Signal</keyword>
<dbReference type="InterPro" id="IPR001478">
    <property type="entry name" value="PDZ"/>
</dbReference>
<feature type="compositionally biased region" description="Polar residues" evidence="1">
    <location>
        <begin position="850"/>
        <end position="862"/>
    </location>
</feature>
<dbReference type="SUPFAM" id="SSF50156">
    <property type="entry name" value="PDZ domain-like"/>
    <property type="match status" value="2"/>
</dbReference>
<feature type="compositionally biased region" description="Low complexity" evidence="1">
    <location>
        <begin position="871"/>
        <end position="882"/>
    </location>
</feature>
<feature type="region of interest" description="Disordered" evidence="1">
    <location>
        <begin position="451"/>
        <end position="471"/>
    </location>
</feature>
<comment type="caution">
    <text evidence="4">The sequence shown here is derived from an EMBL/GenBank/DDBJ whole genome shotgun (WGS) entry which is preliminary data.</text>
</comment>
<evidence type="ECO:0000256" key="1">
    <source>
        <dbReference type="SAM" id="MobiDB-lite"/>
    </source>
</evidence>
<feature type="signal peptide" evidence="2">
    <location>
        <begin position="1"/>
        <end position="16"/>
    </location>
</feature>
<keyword evidence="5" id="KW-1185">Reference proteome</keyword>
<feature type="chain" id="PRO_5035922137" description="PDZ domain-containing protein" evidence="2">
    <location>
        <begin position="17"/>
        <end position="1145"/>
    </location>
</feature>
<dbReference type="EMBL" id="CADEPI010000053">
    <property type="protein sequence ID" value="CAB3370507.1"/>
    <property type="molecule type" value="Genomic_DNA"/>
</dbReference>
<sequence length="1145" mass="123559">MLLLLALLAFLGGADAKFSDRFWPLVDEVDGHLAANFRNVSEAVLLVGGSGTGKTSLAMLLASDPSLRTERSPSGLLLSDGGRKIGKPTFLPHFMRDDESGVVLVDCPSPAEPEEEVAAAEYAVMRTVSLVPKVKVLVVENVYSFLEGGDREGLVRIKKLIARFGDVAAVVAAKSDIIGTVYAKKVNAQEHKYLKNRKHFADELLQDFTTFDSFVMSLAALDLPPRPRLLGLPLLDWMKHDLDAVFSDTLKFDDWSVENGIVAAAPFVLLSEVVKKYEGRHKPIVMMASQIIFLDRNISLQNGEDLIMIAPEVQVVNKNVTIELTGQVGWTRVDAPLRGDGQAGGPGGNSGNLLIFCTKLVNAERLSIRSQGGDGGMGQEGGPAAQGRQQLEKTVEHLNISSFSLSGKTQLEISESVFEPIAAGAGGVGGHGGFAGSVLIYSSTGESKKVRVESKRGADGQAGPGGKGARAEPKFTLSIAECAEERDQSCEKIAAGQSVEMTSALETGAAGESDAQAEKPLEPAPFVIRPYLYLYVGTILSKNLRAEEEKGVVEMVQRLPDVIREQGGKIEAGLEQLEAEWAVMETEKEEMRQTLGRHLPLMHHLLLAYAEQAPGGRQLSELIKQKKCAAYSAVFPGHGAAAALLPPTVLCFSVCPVSVATSRGRSVVSSQVLRTRDGQNRGHNPFVQPSNSTDRRMRFFGRRHSEASLSSSDKEQDNWQMVKAVPAFVLEDTSPQKKGTMLSTWGRRVGRKLELLRRPETPSSRSASGAPPTQLFRSCSTSQLSYVRGDDPAEDLIQPPPPTTPSKTLSCDNLSQIGRRFPYAFLRSSKLAALPEEPGMRQFPRCRPHSITSFEVPSTESGYDSDRPSSEESNSNSGGRSRASLCEPRVIERCAPRFGSYRVPCRPPNGPDLKMIRLQRASGMRPLGIHAAPRRLLQVSSQVAVGDGFFVKALDYGSVAKNDGRLMIGDEIVSVNGAVLRGLPVTDVQRILADTSSTKFQSFQVELVISRTSSYTPTASSAPTPVSTHRPTLTSATSMTSIHSQFTTSLLDVKFQKGTGHKSLGFSIVGGRDSPKGDIGVFVKSVFPDGQAAENHKLLEGDEILSVNGELVSGLSHAEAIGLFKKVKSGEICLRITRRGPRTAI</sequence>
<feature type="compositionally biased region" description="Polar residues" evidence="1">
    <location>
        <begin position="775"/>
        <end position="785"/>
    </location>
</feature>
<dbReference type="CDD" id="cd06759">
    <property type="entry name" value="PDZ3_PDZD2-PDZ1_hPro-IL-16-like"/>
    <property type="match status" value="1"/>
</dbReference>
<dbReference type="InterPro" id="IPR036034">
    <property type="entry name" value="PDZ_sf"/>
</dbReference>
<evidence type="ECO:0000313" key="4">
    <source>
        <dbReference type="EMBL" id="CAB3370507.1"/>
    </source>
</evidence>
<dbReference type="Gene3D" id="2.30.42.10">
    <property type="match status" value="2"/>
</dbReference>
<evidence type="ECO:0000259" key="3">
    <source>
        <dbReference type="PROSITE" id="PS50106"/>
    </source>
</evidence>
<dbReference type="PANTHER" id="PTHR11324">
    <property type="entry name" value="IL16-RELATED"/>
    <property type="match status" value="1"/>
</dbReference>
<proteinExistence type="predicted"/>
<dbReference type="AlphaFoldDB" id="A0A8S1CFF0"/>
<feature type="domain" description="PDZ" evidence="3">
    <location>
        <begin position="1052"/>
        <end position="1126"/>
    </location>
</feature>
<dbReference type="SMART" id="SM00228">
    <property type="entry name" value="PDZ"/>
    <property type="match status" value="2"/>
</dbReference>
<dbReference type="PROSITE" id="PS50106">
    <property type="entry name" value="PDZ"/>
    <property type="match status" value="2"/>
</dbReference>
<protein>
    <recommendedName>
        <fullName evidence="3">PDZ domain-containing protein</fullName>
    </recommendedName>
</protein>
<feature type="region of interest" description="Disordered" evidence="1">
    <location>
        <begin position="754"/>
        <end position="812"/>
    </location>
</feature>
<dbReference type="CDD" id="cd00136">
    <property type="entry name" value="PDZ_canonical"/>
    <property type="match status" value="1"/>
</dbReference>
<dbReference type="Pfam" id="PF00595">
    <property type="entry name" value="PDZ"/>
    <property type="match status" value="2"/>
</dbReference>
<name>A0A8S1CFF0_9INSE</name>
<dbReference type="PANTHER" id="PTHR11324:SF16">
    <property type="entry name" value="PDZ DOMAIN-CONTAINING PROTEIN 2"/>
    <property type="match status" value="1"/>
</dbReference>
<feature type="region of interest" description="Disordered" evidence="1">
    <location>
        <begin position="369"/>
        <end position="390"/>
    </location>
</feature>
<feature type="compositionally biased region" description="Gly residues" evidence="1">
    <location>
        <begin position="372"/>
        <end position="381"/>
    </location>
</feature>
<reference evidence="4 5" key="1">
    <citation type="submission" date="2020-04" db="EMBL/GenBank/DDBJ databases">
        <authorList>
            <person name="Alioto T."/>
            <person name="Alioto T."/>
            <person name="Gomez Garrido J."/>
        </authorList>
    </citation>
    <scope>NUCLEOTIDE SEQUENCE [LARGE SCALE GENOMIC DNA]</scope>
</reference>
<gene>
    <name evidence="4" type="ORF">CLODIP_2_CD08175</name>
</gene>
<feature type="domain" description="PDZ" evidence="3">
    <location>
        <begin position="915"/>
        <end position="997"/>
    </location>
</feature>